<proteinExistence type="predicted"/>
<name>A0ACC1JFB4_9FUNG</name>
<sequence>MSNRSSGTRVPLAAQRPLVVPWSDLIIWLGDEDVPPSQVLRTLNGALVGVIAVANVPSPDGQMWDSNSVSALYSGEKGINNQAAIDLSESSARVLLRTSIEDHQTATAADGCRSYPQIVYGHPNIKTTTFLAHAVVRSIDPTEETVHLLLPPLVTGQKHGSMLLRVVGISKGTGPGMGGIDLPVWPLIDGGYAERAMGASSRRSAAGQRFSRRRGRTKTGLDEEEDASPPMGIQEAPYLSIEVDEGIGAATSRSRGGQMRRSQQ</sequence>
<reference evidence="1" key="1">
    <citation type="submission" date="2022-07" db="EMBL/GenBank/DDBJ databases">
        <title>Phylogenomic reconstructions and comparative analyses of Kickxellomycotina fungi.</title>
        <authorList>
            <person name="Reynolds N.K."/>
            <person name="Stajich J.E."/>
            <person name="Barry K."/>
            <person name="Grigoriev I.V."/>
            <person name="Crous P."/>
            <person name="Smith M.E."/>
        </authorList>
    </citation>
    <scope>NUCLEOTIDE SEQUENCE</scope>
    <source>
        <strain evidence="1">NRRL 5244</strain>
    </source>
</reference>
<evidence type="ECO:0000313" key="2">
    <source>
        <dbReference type="Proteomes" id="UP001150603"/>
    </source>
</evidence>
<gene>
    <name evidence="1" type="ORF">FBU59_001060</name>
</gene>
<evidence type="ECO:0000313" key="1">
    <source>
        <dbReference type="EMBL" id="KAJ1949621.1"/>
    </source>
</evidence>
<comment type="caution">
    <text evidence="1">The sequence shown here is derived from an EMBL/GenBank/DDBJ whole genome shotgun (WGS) entry which is preliminary data.</text>
</comment>
<dbReference type="Proteomes" id="UP001150603">
    <property type="component" value="Unassembled WGS sequence"/>
</dbReference>
<dbReference type="EMBL" id="JANBPW010000405">
    <property type="protein sequence ID" value="KAJ1949621.1"/>
    <property type="molecule type" value="Genomic_DNA"/>
</dbReference>
<organism evidence="1 2">
    <name type="scientific">Linderina macrospora</name>
    <dbReference type="NCBI Taxonomy" id="4868"/>
    <lineage>
        <taxon>Eukaryota</taxon>
        <taxon>Fungi</taxon>
        <taxon>Fungi incertae sedis</taxon>
        <taxon>Zoopagomycota</taxon>
        <taxon>Kickxellomycotina</taxon>
        <taxon>Kickxellomycetes</taxon>
        <taxon>Kickxellales</taxon>
        <taxon>Kickxellaceae</taxon>
        <taxon>Linderina</taxon>
    </lineage>
</organism>
<accession>A0ACC1JFB4</accession>
<protein>
    <submittedName>
        <fullName evidence="1">Uncharacterized protein</fullName>
    </submittedName>
</protein>
<keyword evidence="2" id="KW-1185">Reference proteome</keyword>